<comment type="caution">
    <text evidence="1">The sequence shown here is derived from an EMBL/GenBank/DDBJ whole genome shotgun (WGS) entry which is preliminary data.</text>
</comment>
<dbReference type="RefSeq" id="WP_253362244.1">
    <property type="nucleotide sequence ID" value="NZ_JAIULA010000039.1"/>
</dbReference>
<proteinExistence type="predicted"/>
<keyword evidence="1" id="KW-0614">Plasmid</keyword>
<evidence type="ECO:0000313" key="1">
    <source>
        <dbReference type="EMBL" id="MCP0888076.1"/>
    </source>
</evidence>
<geneLocation type="plasmid" evidence="1">
    <name>unnamed</name>
</geneLocation>
<dbReference type="EMBL" id="JAIULA010000039">
    <property type="protein sequence ID" value="MCP0888076.1"/>
    <property type="molecule type" value="Genomic_DNA"/>
</dbReference>
<name>A0A9X2JPU3_9LACO</name>
<sequence length="253" mass="29214">MVAPTLLQFVPNDVIGNNYLQTDFYLKDVLCYRKIEKKITGTMPPNLKFDDSEGKAKNWSLLRHCCFVSCFTMLSDKDFKDGFLDPNIVEKLKKGNVDKDGNKVERPFITISAKNSLKLLNELRKQVGDYLKDNGLKGSGLFAKVVNYLNDEDYKKAELYEEDNITKINGVFINNDTKMISRSSITDTLLQSILYFLYLVKPAYFEDQQEYRVGLTLDDPIDANELFIPIHDLRKYVNVHKSQDINNLRLEDI</sequence>
<organism evidence="1 2">
    <name type="scientific">Ligilactobacillus ubinensis</name>
    <dbReference type="NCBI Taxonomy" id="2876789"/>
    <lineage>
        <taxon>Bacteria</taxon>
        <taxon>Bacillati</taxon>
        <taxon>Bacillota</taxon>
        <taxon>Bacilli</taxon>
        <taxon>Lactobacillales</taxon>
        <taxon>Lactobacillaceae</taxon>
        <taxon>Ligilactobacillus</taxon>
    </lineage>
</organism>
<dbReference type="Proteomes" id="UP001139006">
    <property type="component" value="Unassembled WGS sequence"/>
</dbReference>
<dbReference type="AlphaFoldDB" id="A0A9X2JPU3"/>
<protein>
    <submittedName>
        <fullName evidence="1">Uncharacterized protein</fullName>
    </submittedName>
</protein>
<evidence type="ECO:0000313" key="2">
    <source>
        <dbReference type="Proteomes" id="UP001139006"/>
    </source>
</evidence>
<gene>
    <name evidence="1" type="ORF">LB941_12120</name>
</gene>
<keyword evidence="2" id="KW-1185">Reference proteome</keyword>
<accession>A0A9X2JPU3</accession>
<reference evidence="1 2" key="1">
    <citation type="journal article" date="2023" name="Int. J. Syst. Evol. Microbiol.">
        <title>Ligilactobacillus ubinensis sp. nov., a novel species isolated from the wild ferment of a durian fruit (Durio zibethinus).</title>
        <authorList>
            <person name="Heng Y.C."/>
            <person name="Menon N."/>
            <person name="Chen B."/>
            <person name="Loo B.Z.L."/>
            <person name="Wong G.W.J."/>
            <person name="Lim A.C.H."/>
            <person name="Silvaraju S."/>
            <person name="Kittelmann S."/>
        </authorList>
    </citation>
    <scope>NUCLEOTIDE SEQUENCE [LARGE SCALE GENOMIC DNA]</scope>
    <source>
        <strain evidence="1 2">WILCCON 0076</strain>
    </source>
</reference>